<proteinExistence type="predicted"/>
<organism evidence="1 2">
    <name type="scientific">Xanthomonas citri pv. citri</name>
    <dbReference type="NCBI Taxonomy" id="611301"/>
    <lineage>
        <taxon>Bacteria</taxon>
        <taxon>Pseudomonadati</taxon>
        <taxon>Pseudomonadota</taxon>
        <taxon>Gammaproteobacteria</taxon>
        <taxon>Lysobacterales</taxon>
        <taxon>Lysobacteraceae</taxon>
        <taxon>Xanthomonas</taxon>
    </lineage>
</organism>
<dbReference type="EMBL" id="CCXZ01000025">
    <property type="protein sequence ID" value="CEG14801.1"/>
    <property type="molecule type" value="Genomic_DNA"/>
</dbReference>
<name>A0A0U5BPL6_XANCI</name>
<evidence type="ECO:0000313" key="2">
    <source>
        <dbReference type="Proteomes" id="UP000052230"/>
    </source>
</evidence>
<gene>
    <name evidence="1" type="ORF">XAC3562_1200124</name>
</gene>
<protein>
    <submittedName>
        <fullName evidence="1">Uncharacterized protein</fullName>
    </submittedName>
</protein>
<dbReference type="RefSeq" id="WP_058958787.1">
    <property type="nucleotide sequence ID" value="NZ_CP020883.1"/>
</dbReference>
<accession>A0A0U5BPL6</accession>
<sequence length="75" mass="8070">MASYREAVEWIAAEDAGGDTPAGLDFETAFERVDGALTVVMVADLWRRDPKSVAVDVLKARGFKAPRGFLSRAAA</sequence>
<evidence type="ECO:0000313" key="1">
    <source>
        <dbReference type="EMBL" id="CEG14801.1"/>
    </source>
</evidence>
<dbReference type="Proteomes" id="UP000052230">
    <property type="component" value="Unassembled WGS sequence"/>
</dbReference>
<reference evidence="1 2" key="1">
    <citation type="submission" date="2014-09" db="EMBL/GenBank/DDBJ databases">
        <authorList>
            <person name="Regsiter A."/>
        </authorList>
    </citation>
    <scope>NUCLEOTIDE SEQUENCE [LARGE SCALE GENOMIC DNA]</scope>
</reference>
<keyword evidence="2" id="KW-1185">Reference proteome</keyword>
<dbReference type="AlphaFoldDB" id="A0A0U5BPL6"/>
<comment type="caution">
    <text evidence="1">The sequence shown here is derived from an EMBL/GenBank/DDBJ whole genome shotgun (WGS) entry which is preliminary data.</text>
</comment>